<feature type="compositionally biased region" description="Gly residues" evidence="2">
    <location>
        <begin position="244"/>
        <end position="265"/>
    </location>
</feature>
<gene>
    <name evidence="4" type="ORF">Esi_0044_0009</name>
</gene>
<keyword evidence="3" id="KW-1133">Transmembrane helix</keyword>
<dbReference type="Pfam" id="PF00201">
    <property type="entry name" value="UDPGT"/>
    <property type="match status" value="1"/>
</dbReference>
<reference evidence="4 5" key="1">
    <citation type="journal article" date="2010" name="Nature">
        <title>The Ectocarpus genome and the independent evolution of multicellularity in brown algae.</title>
        <authorList>
            <person name="Cock J.M."/>
            <person name="Sterck L."/>
            <person name="Rouze P."/>
            <person name="Scornet D."/>
            <person name="Allen A.E."/>
            <person name="Amoutzias G."/>
            <person name="Anthouard V."/>
            <person name="Artiguenave F."/>
            <person name="Aury J.M."/>
            <person name="Badger J.H."/>
            <person name="Beszteri B."/>
            <person name="Billiau K."/>
            <person name="Bonnet E."/>
            <person name="Bothwell J.H."/>
            <person name="Bowler C."/>
            <person name="Boyen C."/>
            <person name="Brownlee C."/>
            <person name="Carrano C.J."/>
            <person name="Charrier B."/>
            <person name="Cho G.Y."/>
            <person name="Coelho S.M."/>
            <person name="Collen J."/>
            <person name="Corre E."/>
            <person name="Da Silva C."/>
            <person name="Delage L."/>
            <person name="Delaroque N."/>
            <person name="Dittami S.M."/>
            <person name="Doulbeau S."/>
            <person name="Elias M."/>
            <person name="Farnham G."/>
            <person name="Gachon C.M."/>
            <person name="Gschloessl B."/>
            <person name="Heesch S."/>
            <person name="Jabbari K."/>
            <person name="Jubin C."/>
            <person name="Kawai H."/>
            <person name="Kimura K."/>
            <person name="Kloareg B."/>
            <person name="Kupper F.C."/>
            <person name="Lang D."/>
            <person name="Le Bail A."/>
            <person name="Leblanc C."/>
            <person name="Lerouge P."/>
            <person name="Lohr M."/>
            <person name="Lopez P.J."/>
            <person name="Martens C."/>
            <person name="Maumus F."/>
            <person name="Michel G."/>
            <person name="Miranda-Saavedra D."/>
            <person name="Morales J."/>
            <person name="Moreau H."/>
            <person name="Motomura T."/>
            <person name="Nagasato C."/>
            <person name="Napoli C.A."/>
            <person name="Nelson D.R."/>
            <person name="Nyvall-Collen P."/>
            <person name="Peters A.F."/>
            <person name="Pommier C."/>
            <person name="Potin P."/>
            <person name="Poulain J."/>
            <person name="Quesneville H."/>
            <person name="Read B."/>
            <person name="Rensing S.A."/>
            <person name="Ritter A."/>
            <person name="Rousvoal S."/>
            <person name="Samanta M."/>
            <person name="Samson G."/>
            <person name="Schroeder D.C."/>
            <person name="Segurens B."/>
            <person name="Strittmatter M."/>
            <person name="Tonon T."/>
            <person name="Tregear J.W."/>
            <person name="Valentin K."/>
            <person name="von Dassow P."/>
            <person name="Yamagishi T."/>
            <person name="Van de Peer Y."/>
            <person name="Wincker P."/>
        </authorList>
    </citation>
    <scope>NUCLEOTIDE SEQUENCE [LARGE SCALE GENOMIC DNA]</scope>
    <source>
        <strain evidence="5">Ec32 / CCAP1310/4</strain>
    </source>
</reference>
<dbReference type="STRING" id="2880.D8LNA1"/>
<feature type="transmembrane region" description="Helical" evidence="3">
    <location>
        <begin position="118"/>
        <end position="148"/>
    </location>
</feature>
<keyword evidence="3" id="KW-0812">Transmembrane</keyword>
<evidence type="ECO:0000313" key="5">
    <source>
        <dbReference type="Proteomes" id="UP000002630"/>
    </source>
</evidence>
<dbReference type="GO" id="GO:0008194">
    <property type="term" value="F:UDP-glycosyltransferase activity"/>
    <property type="evidence" value="ECO:0007669"/>
    <property type="project" value="InterPro"/>
</dbReference>
<dbReference type="OrthoDB" id="5835829at2759"/>
<keyword evidence="5" id="KW-1185">Reference proteome</keyword>
<feature type="region of interest" description="Disordered" evidence="2">
    <location>
        <begin position="361"/>
        <end position="384"/>
    </location>
</feature>
<evidence type="ECO:0000256" key="2">
    <source>
        <dbReference type="SAM" id="MobiDB-lite"/>
    </source>
</evidence>
<keyword evidence="1 4" id="KW-0808">Transferase</keyword>
<feature type="compositionally biased region" description="Gly residues" evidence="2">
    <location>
        <begin position="303"/>
        <end position="312"/>
    </location>
</feature>
<sequence>MGAAQEALLFGKPVLCLPMLADQEDVARRVIDAGAGLGLSGLPTGNISSGDIREAAADIVSDPSYGGSAAVLSGVLRRAGGTLRAADVVEGTLQLGGSSYLHPPELRGPWHEASGTDAYVFLLAGLVLMAVLGYALFAALCYGALLLLRFSARMAVRCVRMLFGLPRRFPRVGSGGGTVAGGRQMGWWCEWWRRGNPRGSTPNGGKKNSDNGVLLSPEKAAAAMAAAAEAEAAVAKMMAAAAAAGGGGDGSGGGGDGSGGGGGGLWDEALMTLLGGPGPPDPFPEDSLPELDGPAVVRQHAPGAGGRNGGNGRGDRAVASGGAGGGNGHLRSLSGELVMWPTAPNDGRTFDFRGWSTGAANGGSYGNGNGNGNDVAPHHLKRWD</sequence>
<dbReference type="InParanoid" id="D8LNA1"/>
<evidence type="ECO:0000313" key="4">
    <source>
        <dbReference type="EMBL" id="CBN77258.1"/>
    </source>
</evidence>
<dbReference type="Proteomes" id="UP000002630">
    <property type="component" value="Linkage Group LG22"/>
</dbReference>
<evidence type="ECO:0000256" key="1">
    <source>
        <dbReference type="ARBA" id="ARBA00022679"/>
    </source>
</evidence>
<protein>
    <submittedName>
        <fullName evidence="4">Glycosyl transferase</fullName>
    </submittedName>
</protein>
<dbReference type="Gene3D" id="3.40.50.2000">
    <property type="entry name" value="Glycogen Phosphorylase B"/>
    <property type="match status" value="2"/>
</dbReference>
<dbReference type="AlphaFoldDB" id="D8LNA1"/>
<dbReference type="SUPFAM" id="SSF53756">
    <property type="entry name" value="UDP-Glycosyltransferase/glycogen phosphorylase"/>
    <property type="match status" value="1"/>
</dbReference>
<accession>D8LNA1</accession>
<evidence type="ECO:0000256" key="3">
    <source>
        <dbReference type="SAM" id="Phobius"/>
    </source>
</evidence>
<name>D8LNA1_ECTSI</name>
<dbReference type="EMBL" id="FN649747">
    <property type="protein sequence ID" value="CBN77258.1"/>
    <property type="molecule type" value="Genomic_DNA"/>
</dbReference>
<feature type="region of interest" description="Disordered" evidence="2">
    <location>
        <begin position="243"/>
        <end position="327"/>
    </location>
</feature>
<keyword evidence="3" id="KW-0472">Membrane</keyword>
<proteinExistence type="predicted"/>
<organism evidence="4 5">
    <name type="scientific">Ectocarpus siliculosus</name>
    <name type="common">Brown alga</name>
    <name type="synonym">Conferva siliculosa</name>
    <dbReference type="NCBI Taxonomy" id="2880"/>
    <lineage>
        <taxon>Eukaryota</taxon>
        <taxon>Sar</taxon>
        <taxon>Stramenopiles</taxon>
        <taxon>Ochrophyta</taxon>
        <taxon>PX clade</taxon>
        <taxon>Phaeophyceae</taxon>
        <taxon>Ectocarpales</taxon>
        <taxon>Ectocarpaceae</taxon>
        <taxon>Ectocarpus</taxon>
    </lineage>
</organism>
<dbReference type="InterPro" id="IPR002213">
    <property type="entry name" value="UDP_glucos_trans"/>
</dbReference>
<dbReference type="EMBL" id="FN648641">
    <property type="protein sequence ID" value="CBN77258.1"/>
    <property type="molecule type" value="Genomic_DNA"/>
</dbReference>
<feature type="compositionally biased region" description="Gly residues" evidence="2">
    <location>
        <begin position="361"/>
        <end position="371"/>
    </location>
</feature>